<keyword evidence="2" id="KW-0732">Signal</keyword>
<comment type="caution">
    <text evidence="4">The sequence shown here is derived from an EMBL/GenBank/DDBJ whole genome shotgun (WGS) entry which is preliminary data.</text>
</comment>
<feature type="non-terminal residue" evidence="4">
    <location>
        <position position="528"/>
    </location>
</feature>
<name>A0A538UDZ5_UNCEI</name>
<dbReference type="Proteomes" id="UP000319771">
    <property type="component" value="Unassembled WGS sequence"/>
</dbReference>
<protein>
    <recommendedName>
        <fullName evidence="3">LTD domain-containing protein</fullName>
    </recommendedName>
</protein>
<sequence length="528" mass="53568">MRIARCIVCLLAVSAAAALAPPAIPAAWAVANHIVISEVASRGASSATDEFVELYNPTLSSVDISGWKLQYKSQTGASFSDYTTMPAGATIAPHGFYLITNTGYTGSVTADRAWGSTGISDDGHVRILNASAVEIDRVGWGLANAPEGGAAAPKPTASASIERKASAGSTAATLGTGGAEQFAGNGQDTDNNGSDFVLQTGGRNPQNTLSSPEPAFASGGNGTGRGRAAPTPVYAGYAVPALAIGVAQDDAYTLASASVVIPSTWTWSHSLGDVALSGTAFAGASVSILDDTLFVTGAAVTAADSGLITVANLTSPASNGTTTFTLKTAVAAGTLTQVVRQPQVRVLKLVPIVTVHVNDASGVPTAPYGVGAEATVSGTVTVNWSGTNTDIYVQDGTGGIDLFMFGAPPIAISAGDSLIVTGSIVQFRGLTELQPDFSLVQVVASGRPIPDPMVLTCANVNATFHPDYTEPNEGRLVRVNGVSYNSVNSTITDATGTTGVFIPGTFPPTPSVFDIIGILKQYKPGTPA</sequence>
<dbReference type="Pfam" id="PF00932">
    <property type="entry name" value="LTD"/>
    <property type="match status" value="1"/>
</dbReference>
<dbReference type="AlphaFoldDB" id="A0A538UDZ5"/>
<dbReference type="Gene3D" id="2.60.40.1260">
    <property type="entry name" value="Lamin Tail domain"/>
    <property type="match status" value="1"/>
</dbReference>
<gene>
    <name evidence="4" type="ORF">E6K81_01150</name>
</gene>
<dbReference type="InterPro" id="IPR036415">
    <property type="entry name" value="Lamin_tail_dom_sf"/>
</dbReference>
<dbReference type="EMBL" id="VBPB01000011">
    <property type="protein sequence ID" value="TMQ74135.1"/>
    <property type="molecule type" value="Genomic_DNA"/>
</dbReference>
<proteinExistence type="predicted"/>
<feature type="region of interest" description="Disordered" evidence="1">
    <location>
        <begin position="146"/>
        <end position="165"/>
    </location>
</feature>
<feature type="region of interest" description="Disordered" evidence="1">
    <location>
        <begin position="171"/>
        <end position="227"/>
    </location>
</feature>
<organism evidence="4 5">
    <name type="scientific">Eiseniibacteriota bacterium</name>
    <dbReference type="NCBI Taxonomy" id="2212470"/>
    <lineage>
        <taxon>Bacteria</taxon>
        <taxon>Candidatus Eiseniibacteriota</taxon>
    </lineage>
</organism>
<feature type="compositionally biased region" description="Polar residues" evidence="1">
    <location>
        <begin position="184"/>
        <end position="194"/>
    </location>
</feature>
<dbReference type="SUPFAM" id="SSF74853">
    <property type="entry name" value="Lamin A/C globular tail domain"/>
    <property type="match status" value="1"/>
</dbReference>
<feature type="signal peptide" evidence="2">
    <location>
        <begin position="1"/>
        <end position="20"/>
    </location>
</feature>
<evidence type="ECO:0000256" key="2">
    <source>
        <dbReference type="SAM" id="SignalP"/>
    </source>
</evidence>
<evidence type="ECO:0000313" key="4">
    <source>
        <dbReference type="EMBL" id="TMQ74135.1"/>
    </source>
</evidence>
<evidence type="ECO:0000313" key="5">
    <source>
        <dbReference type="Proteomes" id="UP000319771"/>
    </source>
</evidence>
<reference evidence="4 5" key="1">
    <citation type="journal article" date="2019" name="Nat. Microbiol.">
        <title>Mediterranean grassland soil C-N compound turnover is dependent on rainfall and depth, and is mediated by genomically divergent microorganisms.</title>
        <authorList>
            <person name="Diamond S."/>
            <person name="Andeer P.F."/>
            <person name="Li Z."/>
            <person name="Crits-Christoph A."/>
            <person name="Burstein D."/>
            <person name="Anantharaman K."/>
            <person name="Lane K.R."/>
            <person name="Thomas B.C."/>
            <person name="Pan C."/>
            <person name="Northen T.R."/>
            <person name="Banfield J.F."/>
        </authorList>
    </citation>
    <scope>NUCLEOTIDE SEQUENCE [LARGE SCALE GENOMIC DNA]</scope>
    <source>
        <strain evidence="4">WS_11</strain>
    </source>
</reference>
<feature type="domain" description="LTD" evidence="3">
    <location>
        <begin position="21"/>
        <end position="171"/>
    </location>
</feature>
<evidence type="ECO:0000256" key="1">
    <source>
        <dbReference type="SAM" id="MobiDB-lite"/>
    </source>
</evidence>
<accession>A0A538UDZ5</accession>
<dbReference type="InterPro" id="IPR001322">
    <property type="entry name" value="Lamin_tail_dom"/>
</dbReference>
<feature type="chain" id="PRO_5022053321" description="LTD domain-containing protein" evidence="2">
    <location>
        <begin position="21"/>
        <end position="528"/>
    </location>
</feature>
<dbReference type="PROSITE" id="PS51841">
    <property type="entry name" value="LTD"/>
    <property type="match status" value="1"/>
</dbReference>
<evidence type="ECO:0000259" key="3">
    <source>
        <dbReference type="PROSITE" id="PS51841"/>
    </source>
</evidence>
<feature type="compositionally biased region" description="Polar residues" evidence="1">
    <location>
        <begin position="201"/>
        <end position="211"/>
    </location>
</feature>